<dbReference type="OrthoDB" id="282886at2"/>
<accession>A0A1M6E6I9</accession>
<dbReference type="RefSeq" id="WP_073025554.1">
    <property type="nucleotide sequence ID" value="NZ_FQZS01000008.1"/>
</dbReference>
<keyword evidence="1" id="KW-0812">Transmembrane</keyword>
<gene>
    <name evidence="2" type="ORF">SAMN02745176_01450</name>
</gene>
<evidence type="ECO:0000313" key="3">
    <source>
        <dbReference type="Proteomes" id="UP000184442"/>
    </source>
</evidence>
<evidence type="ECO:0008006" key="4">
    <source>
        <dbReference type="Google" id="ProtNLM"/>
    </source>
</evidence>
<dbReference type="Proteomes" id="UP000184442">
    <property type="component" value="Unassembled WGS sequence"/>
</dbReference>
<organism evidence="2 3">
    <name type="scientific">Lutispora thermophila DSM 19022</name>
    <dbReference type="NCBI Taxonomy" id="1122184"/>
    <lineage>
        <taxon>Bacteria</taxon>
        <taxon>Bacillati</taxon>
        <taxon>Bacillota</taxon>
        <taxon>Clostridia</taxon>
        <taxon>Lutisporales</taxon>
        <taxon>Lutisporaceae</taxon>
        <taxon>Lutispora</taxon>
    </lineage>
</organism>
<evidence type="ECO:0000313" key="2">
    <source>
        <dbReference type="EMBL" id="SHI81061.1"/>
    </source>
</evidence>
<name>A0A1M6E6I9_9FIRM</name>
<sequence>MFFSPIDDFMFNAVPIMVMVIFAIVIGAFVIIIVRNISENIRNSKMDEITIAARIIAKRIHVWGGHGDSSAHTSYYVTFEDENGERIEFSVSSKFYSMHTEGDTGMLTHQGTRFIHFERDRF</sequence>
<dbReference type="Pfam" id="PF10694">
    <property type="entry name" value="DUF2500"/>
    <property type="match status" value="1"/>
</dbReference>
<proteinExistence type="predicted"/>
<feature type="transmembrane region" description="Helical" evidence="1">
    <location>
        <begin position="12"/>
        <end position="34"/>
    </location>
</feature>
<keyword evidence="3" id="KW-1185">Reference proteome</keyword>
<protein>
    <recommendedName>
        <fullName evidence="4">DUF2500 domain-containing protein</fullName>
    </recommendedName>
</protein>
<reference evidence="2 3" key="1">
    <citation type="submission" date="2016-11" db="EMBL/GenBank/DDBJ databases">
        <authorList>
            <person name="Jaros S."/>
            <person name="Januszkiewicz K."/>
            <person name="Wedrychowicz H."/>
        </authorList>
    </citation>
    <scope>NUCLEOTIDE SEQUENCE [LARGE SCALE GENOMIC DNA]</scope>
    <source>
        <strain evidence="2 3">DSM 19022</strain>
    </source>
</reference>
<dbReference type="AlphaFoldDB" id="A0A1M6E6I9"/>
<keyword evidence="1" id="KW-0472">Membrane</keyword>
<dbReference type="InterPro" id="IPR019635">
    <property type="entry name" value="DUF2500"/>
</dbReference>
<dbReference type="EMBL" id="FQZS01000008">
    <property type="protein sequence ID" value="SHI81061.1"/>
    <property type="molecule type" value="Genomic_DNA"/>
</dbReference>
<keyword evidence="1" id="KW-1133">Transmembrane helix</keyword>
<dbReference type="STRING" id="1122184.SAMN02745176_01450"/>
<dbReference type="Gene3D" id="2.40.50.660">
    <property type="match status" value="1"/>
</dbReference>
<evidence type="ECO:0000256" key="1">
    <source>
        <dbReference type="SAM" id="Phobius"/>
    </source>
</evidence>